<dbReference type="AlphaFoldDB" id="N9U1Z9"/>
<dbReference type="GO" id="GO:0042910">
    <property type="term" value="F:xenobiotic transmembrane transporter activity"/>
    <property type="evidence" value="ECO:0007669"/>
    <property type="project" value="InterPro"/>
</dbReference>
<feature type="transmembrane region" description="Helical" evidence="8">
    <location>
        <begin position="132"/>
        <end position="150"/>
    </location>
</feature>
<dbReference type="RefSeq" id="WP_005351587.1">
    <property type="nucleotide sequence ID" value="NZ_APVG01000017.1"/>
</dbReference>
<feature type="transmembrane region" description="Helical" evidence="8">
    <location>
        <begin position="245"/>
        <end position="262"/>
    </location>
</feature>
<feature type="transmembrane region" description="Helical" evidence="8">
    <location>
        <begin position="162"/>
        <end position="180"/>
    </location>
</feature>
<feature type="transmembrane region" description="Helical" evidence="8">
    <location>
        <begin position="73"/>
        <end position="91"/>
    </location>
</feature>
<feature type="transmembrane region" description="Helical" evidence="8">
    <location>
        <begin position="324"/>
        <end position="343"/>
    </location>
</feature>
<dbReference type="PATRIC" id="fig|1268237.3.peg.1660"/>
<dbReference type="OrthoDB" id="9814303at2"/>
<evidence type="ECO:0000256" key="3">
    <source>
        <dbReference type="ARBA" id="ARBA00022448"/>
    </source>
</evidence>
<dbReference type="Proteomes" id="UP000023775">
    <property type="component" value="Unassembled WGS sequence"/>
</dbReference>
<evidence type="ECO:0000259" key="9">
    <source>
        <dbReference type="PROSITE" id="PS50850"/>
    </source>
</evidence>
<name>N9U1Z9_9GAMM</name>
<dbReference type="GO" id="GO:1990961">
    <property type="term" value="P:xenobiotic detoxification by transmembrane export across the plasma membrane"/>
    <property type="evidence" value="ECO:0007669"/>
    <property type="project" value="InterPro"/>
</dbReference>
<evidence type="ECO:0000256" key="5">
    <source>
        <dbReference type="ARBA" id="ARBA00022692"/>
    </source>
</evidence>
<feature type="transmembrane region" description="Helical" evidence="8">
    <location>
        <begin position="274"/>
        <end position="292"/>
    </location>
</feature>
<keyword evidence="8" id="KW-0997">Cell inner membrane</keyword>
<dbReference type="InterPro" id="IPR020846">
    <property type="entry name" value="MFS_dom"/>
</dbReference>
<organism evidence="10 11">
    <name type="scientific">Aeromonas diversa CDC 2478-85</name>
    <dbReference type="NCBI Taxonomy" id="1268237"/>
    <lineage>
        <taxon>Bacteria</taxon>
        <taxon>Pseudomonadati</taxon>
        <taxon>Pseudomonadota</taxon>
        <taxon>Gammaproteobacteria</taxon>
        <taxon>Aeromonadales</taxon>
        <taxon>Aeromonadaceae</taxon>
        <taxon>Aeromonas</taxon>
    </lineage>
</organism>
<evidence type="ECO:0000256" key="8">
    <source>
        <dbReference type="RuleBase" id="RU365088"/>
    </source>
</evidence>
<dbReference type="PANTHER" id="PTHR43124:SF3">
    <property type="entry name" value="CHLORAMPHENICOL EFFLUX PUMP RV0191"/>
    <property type="match status" value="1"/>
</dbReference>
<dbReference type="eggNOG" id="COG2814">
    <property type="taxonomic scope" value="Bacteria"/>
</dbReference>
<evidence type="ECO:0000256" key="6">
    <source>
        <dbReference type="ARBA" id="ARBA00022989"/>
    </source>
</evidence>
<dbReference type="Gene3D" id="1.20.1720.10">
    <property type="entry name" value="Multidrug resistance protein D"/>
    <property type="match status" value="1"/>
</dbReference>
<comment type="caution">
    <text evidence="10">The sequence shown here is derived from an EMBL/GenBank/DDBJ whole genome shotgun (WGS) entry which is preliminary data.</text>
</comment>
<dbReference type="PANTHER" id="PTHR43124">
    <property type="entry name" value="PURINE EFFLUX PUMP PBUE"/>
    <property type="match status" value="1"/>
</dbReference>
<dbReference type="EMBL" id="APVG01000017">
    <property type="protein sequence ID" value="ENY72399.1"/>
    <property type="molecule type" value="Genomic_DNA"/>
</dbReference>
<keyword evidence="11" id="KW-1185">Reference proteome</keyword>
<dbReference type="InterPro" id="IPR036259">
    <property type="entry name" value="MFS_trans_sf"/>
</dbReference>
<dbReference type="InterPro" id="IPR004812">
    <property type="entry name" value="Efflux_drug-R_Bcr/CmlA"/>
</dbReference>
<keyword evidence="5 8" id="KW-0812">Transmembrane</keyword>
<feature type="transmembrane region" description="Helical" evidence="8">
    <location>
        <begin position="298"/>
        <end position="317"/>
    </location>
</feature>
<feature type="transmembrane region" description="Helical" evidence="8">
    <location>
        <begin position="211"/>
        <end position="233"/>
    </location>
</feature>
<comment type="similarity">
    <text evidence="2 8">Belongs to the major facilitator superfamily. Bcr/CmlA family.</text>
</comment>
<dbReference type="PROSITE" id="PS50850">
    <property type="entry name" value="MFS"/>
    <property type="match status" value="1"/>
</dbReference>
<dbReference type="NCBIfam" id="TIGR00710">
    <property type="entry name" value="efflux_Bcr_CflA"/>
    <property type="match status" value="1"/>
</dbReference>
<feature type="transmembrane region" description="Helical" evidence="8">
    <location>
        <begin position="48"/>
        <end position="66"/>
    </location>
</feature>
<evidence type="ECO:0000313" key="11">
    <source>
        <dbReference type="Proteomes" id="UP000023775"/>
    </source>
</evidence>
<comment type="caution">
    <text evidence="8">Lacks conserved residue(s) required for the propagation of feature annotation.</text>
</comment>
<dbReference type="InterPro" id="IPR050189">
    <property type="entry name" value="MFS_Efflux_Transporters"/>
</dbReference>
<comment type="subcellular location">
    <subcellularLocation>
        <location evidence="8">Cell inner membrane</location>
        <topology evidence="8">Multi-pass membrane protein</topology>
    </subcellularLocation>
    <subcellularLocation>
        <location evidence="1">Cell membrane</location>
        <topology evidence="1">Multi-pass membrane protein</topology>
    </subcellularLocation>
</comment>
<feature type="transmembrane region" description="Helical" evidence="8">
    <location>
        <begin position="97"/>
        <end position="120"/>
    </location>
</feature>
<evidence type="ECO:0000313" key="10">
    <source>
        <dbReference type="EMBL" id="ENY72399.1"/>
    </source>
</evidence>
<dbReference type="InterPro" id="IPR011701">
    <property type="entry name" value="MFS"/>
</dbReference>
<accession>N9U1Z9</accession>
<evidence type="ECO:0000256" key="2">
    <source>
        <dbReference type="ARBA" id="ARBA00006236"/>
    </source>
</evidence>
<reference evidence="10 11" key="1">
    <citation type="journal article" date="2013" name="Genome Announc.">
        <title>Draft Genome Sequence of the Aeromonas diversa Type Strain.</title>
        <authorList>
            <person name="Farfan M."/>
            <person name="Spataro N."/>
            <person name="Sanglas A."/>
            <person name="Albarral V."/>
            <person name="Loren J.G."/>
            <person name="Bosch E."/>
            <person name="Fuste M.C."/>
        </authorList>
    </citation>
    <scope>NUCLEOTIDE SEQUENCE [LARGE SCALE GENOMIC DNA]</scope>
    <source>
        <strain evidence="10 11">2478-85</strain>
    </source>
</reference>
<keyword evidence="3 8" id="KW-0813">Transport</keyword>
<proteinExistence type="inferred from homology"/>
<gene>
    <name evidence="10" type="ORF">G114_08430</name>
</gene>
<dbReference type="CDD" id="cd17320">
    <property type="entry name" value="MFS_MdfA_MDR_like"/>
    <property type="match status" value="1"/>
</dbReference>
<keyword evidence="6 8" id="KW-1133">Transmembrane helix</keyword>
<dbReference type="SUPFAM" id="SSF103473">
    <property type="entry name" value="MFS general substrate transporter"/>
    <property type="match status" value="1"/>
</dbReference>
<sequence length="381" mass="40326">MTQPTTPPRWLIILLMTFPQVVETIYSPALTGIARHFGVSEAQASQTLSIYFLAFAAGVVAWGHLCDRLGRRPAMLLGLVTYAAGALLALWAPDFDWLLLARGLAAFGAATGSVVTQTMLRDRYQGHDLAQIFSIMGVALAASPVLGLLSGGQLAEHFGHRGVFVALALLASGLLVLALWRLPETRPADVVPVAMAPLLLRMLADRSVLRSALLVALFNIMLFGYYSLAPFLFARLGLGAAEFGYSGWLLALATLAGSLLNRRWLGQGVTPDRLVRRACALACGSAIGIILLQGSAAFVLPMLGVVIAFGVAIPNVLSQALRDYRTVAGSAGALFGLGYYLLLSLGLALAGWVQSLGGVLLVCAGLALWAARRSTWNVTGR</sequence>
<feature type="transmembrane region" description="Helical" evidence="8">
    <location>
        <begin position="349"/>
        <end position="371"/>
    </location>
</feature>
<dbReference type="GO" id="GO:0005886">
    <property type="term" value="C:plasma membrane"/>
    <property type="evidence" value="ECO:0007669"/>
    <property type="project" value="UniProtKB-SubCell"/>
</dbReference>
<protein>
    <recommendedName>
        <fullName evidence="8">Bcr/CflA family efflux transporter</fullName>
    </recommendedName>
</protein>
<keyword evidence="4" id="KW-1003">Cell membrane</keyword>
<feature type="domain" description="Major facilitator superfamily (MFS) profile" evidence="9">
    <location>
        <begin position="1"/>
        <end position="381"/>
    </location>
</feature>
<dbReference type="Pfam" id="PF07690">
    <property type="entry name" value="MFS_1"/>
    <property type="match status" value="1"/>
</dbReference>
<keyword evidence="7 8" id="KW-0472">Membrane</keyword>
<evidence type="ECO:0000256" key="1">
    <source>
        <dbReference type="ARBA" id="ARBA00004651"/>
    </source>
</evidence>
<evidence type="ECO:0000256" key="4">
    <source>
        <dbReference type="ARBA" id="ARBA00022475"/>
    </source>
</evidence>
<evidence type="ECO:0000256" key="7">
    <source>
        <dbReference type="ARBA" id="ARBA00023136"/>
    </source>
</evidence>